<evidence type="ECO:0008006" key="2">
    <source>
        <dbReference type="Google" id="ProtNLM"/>
    </source>
</evidence>
<name>A0A0F9BK69_9ZZZZ</name>
<dbReference type="AlphaFoldDB" id="A0A0F9BK69"/>
<accession>A0A0F9BK69</accession>
<reference evidence="1" key="1">
    <citation type="journal article" date="2015" name="Nature">
        <title>Complex archaea that bridge the gap between prokaryotes and eukaryotes.</title>
        <authorList>
            <person name="Spang A."/>
            <person name="Saw J.H."/>
            <person name="Jorgensen S.L."/>
            <person name="Zaremba-Niedzwiedzka K."/>
            <person name="Martijn J."/>
            <person name="Lind A.E."/>
            <person name="van Eijk R."/>
            <person name="Schleper C."/>
            <person name="Guy L."/>
            <person name="Ettema T.J."/>
        </authorList>
    </citation>
    <scope>NUCLEOTIDE SEQUENCE</scope>
</reference>
<dbReference type="EMBL" id="LAZR01051602">
    <property type="protein sequence ID" value="KKK84806.1"/>
    <property type="molecule type" value="Genomic_DNA"/>
</dbReference>
<evidence type="ECO:0000313" key="1">
    <source>
        <dbReference type="EMBL" id="KKK84806.1"/>
    </source>
</evidence>
<proteinExistence type="predicted"/>
<gene>
    <name evidence="1" type="ORF">LCGC14_2779620</name>
</gene>
<comment type="caution">
    <text evidence="1">The sequence shown here is derived from an EMBL/GenBank/DDBJ whole genome shotgun (WGS) entry which is preliminary data.</text>
</comment>
<protein>
    <recommendedName>
        <fullName evidence="2">IrrE N-terminal-like domain-containing protein</fullName>
    </recommendedName>
</protein>
<organism evidence="1">
    <name type="scientific">marine sediment metagenome</name>
    <dbReference type="NCBI Taxonomy" id="412755"/>
    <lineage>
        <taxon>unclassified sequences</taxon>
        <taxon>metagenomes</taxon>
        <taxon>ecological metagenomes</taxon>
    </lineage>
</organism>
<sequence>FSTNKGIGENAQEPKISNIDTFTNLGKVYKWQLKDILTDSPLKLVDLPQNVTFKLPKGRKQKKVHAYTIYAHYLALLIESITENIPTREISENPYEIYKLIVNQYDKISLENCINYVWNLGIPIIALDDPGVFNGACFRIGERYMIILKQKTRFEARWMFDLFHELWHIISGKEKIHISVESFGHSNEEEKTASEFSAAVLLGKNPGTLAKKCVSKAKNNINLMKGAIKEVAMEESVNMDVLANYLAYRLNQEGQNIWGMAQNLQKKLKQNPVIIFRKELLKHSYLKNLSQPDFNILQKALEWRSD</sequence>
<feature type="non-terminal residue" evidence="1">
    <location>
        <position position="1"/>
    </location>
</feature>